<sequence>MLIDYGAGAVVCGVVVAALRRGDHRDPGGVKERAAYLPIDPHTRSSASGSCSPTRPPRVITNRAR</sequence>
<protein>
    <submittedName>
        <fullName evidence="2">Uncharacterized protein</fullName>
    </submittedName>
</protein>
<organism evidence="2">
    <name type="scientific">Mycobacterium xenopi 4042</name>
    <dbReference type="NCBI Taxonomy" id="1299334"/>
    <lineage>
        <taxon>Bacteria</taxon>
        <taxon>Bacillati</taxon>
        <taxon>Actinomycetota</taxon>
        <taxon>Actinomycetes</taxon>
        <taxon>Mycobacteriales</taxon>
        <taxon>Mycobacteriaceae</taxon>
        <taxon>Mycobacterium</taxon>
    </lineage>
</organism>
<feature type="region of interest" description="Disordered" evidence="1">
    <location>
        <begin position="39"/>
        <end position="65"/>
    </location>
</feature>
<name>X7ZCD3_MYCXE</name>
<reference evidence="2" key="1">
    <citation type="submission" date="2014-01" db="EMBL/GenBank/DDBJ databases">
        <authorList>
            <person name="Brown-Elliot B."/>
            <person name="Wallace R."/>
            <person name="Lenaerts A."/>
            <person name="Ordway D."/>
            <person name="DeGroote M.A."/>
            <person name="Parker T."/>
            <person name="Sizemore C."/>
            <person name="Tallon L.J."/>
            <person name="Sadzewicz L.K."/>
            <person name="Sengamalay N."/>
            <person name="Fraser C.M."/>
            <person name="Hine E."/>
            <person name="Shefchek K.A."/>
            <person name="Das S.P."/>
            <person name="Tettelin H."/>
        </authorList>
    </citation>
    <scope>NUCLEOTIDE SEQUENCE [LARGE SCALE GENOMIC DNA]</scope>
    <source>
        <strain evidence="2">4042</strain>
    </source>
</reference>
<proteinExistence type="predicted"/>
<comment type="caution">
    <text evidence="2">The sequence shown here is derived from an EMBL/GenBank/DDBJ whole genome shotgun (WGS) entry which is preliminary data.</text>
</comment>
<feature type="compositionally biased region" description="Polar residues" evidence="1">
    <location>
        <begin position="44"/>
        <end position="53"/>
    </location>
</feature>
<evidence type="ECO:0000256" key="1">
    <source>
        <dbReference type="SAM" id="MobiDB-lite"/>
    </source>
</evidence>
<evidence type="ECO:0000313" key="2">
    <source>
        <dbReference type="EMBL" id="EUA17212.1"/>
    </source>
</evidence>
<dbReference type="AlphaFoldDB" id="X7ZCD3"/>
<accession>X7ZCD3</accession>
<gene>
    <name evidence="2" type="ORF">I553_2301</name>
</gene>
<dbReference type="EMBL" id="JAOB01000077">
    <property type="protein sequence ID" value="EUA17212.1"/>
    <property type="molecule type" value="Genomic_DNA"/>
</dbReference>